<gene>
    <name evidence="2" type="ORF">SPARVUS_LOCUS12412218</name>
</gene>
<accession>A0ABN9FNJ6</accession>
<evidence type="ECO:0000313" key="2">
    <source>
        <dbReference type="EMBL" id="CAI9598595.1"/>
    </source>
</evidence>
<evidence type="ECO:0000313" key="3">
    <source>
        <dbReference type="Proteomes" id="UP001162483"/>
    </source>
</evidence>
<evidence type="ECO:0000256" key="1">
    <source>
        <dbReference type="SAM" id="MobiDB-lite"/>
    </source>
</evidence>
<reference evidence="2" key="1">
    <citation type="submission" date="2023-05" db="EMBL/GenBank/DDBJ databases">
        <authorList>
            <person name="Stuckert A."/>
        </authorList>
    </citation>
    <scope>NUCLEOTIDE SEQUENCE</scope>
</reference>
<name>A0ABN9FNJ6_9NEOB</name>
<organism evidence="2 3">
    <name type="scientific">Staurois parvus</name>
    <dbReference type="NCBI Taxonomy" id="386267"/>
    <lineage>
        <taxon>Eukaryota</taxon>
        <taxon>Metazoa</taxon>
        <taxon>Chordata</taxon>
        <taxon>Craniata</taxon>
        <taxon>Vertebrata</taxon>
        <taxon>Euteleostomi</taxon>
        <taxon>Amphibia</taxon>
        <taxon>Batrachia</taxon>
        <taxon>Anura</taxon>
        <taxon>Neobatrachia</taxon>
        <taxon>Ranoidea</taxon>
        <taxon>Ranidae</taxon>
        <taxon>Staurois</taxon>
    </lineage>
</organism>
<dbReference type="EMBL" id="CATNWA010017176">
    <property type="protein sequence ID" value="CAI9598595.1"/>
    <property type="molecule type" value="Genomic_DNA"/>
</dbReference>
<sequence>MAWQSVAMETAAMGGVQGPMRDSGPGSSMRRRYRGPWQIRGLAAAMGGP</sequence>
<feature type="region of interest" description="Disordered" evidence="1">
    <location>
        <begin position="13"/>
        <end position="34"/>
    </location>
</feature>
<comment type="caution">
    <text evidence="2">The sequence shown here is derived from an EMBL/GenBank/DDBJ whole genome shotgun (WGS) entry which is preliminary data.</text>
</comment>
<keyword evidence="3" id="KW-1185">Reference proteome</keyword>
<dbReference type="Proteomes" id="UP001162483">
    <property type="component" value="Unassembled WGS sequence"/>
</dbReference>
<protein>
    <submittedName>
        <fullName evidence="2">Uncharacterized protein</fullName>
    </submittedName>
</protein>
<proteinExistence type="predicted"/>